<gene>
    <name evidence="4" type="ORF">BFG57_04610</name>
</gene>
<dbReference type="InterPro" id="IPR013783">
    <property type="entry name" value="Ig-like_fold"/>
</dbReference>
<evidence type="ECO:0000259" key="3">
    <source>
        <dbReference type="SMART" id="SM00642"/>
    </source>
</evidence>
<dbReference type="InterPro" id="IPR004185">
    <property type="entry name" value="Glyco_hydro_13_lg-like_dom"/>
</dbReference>
<dbReference type="Pfam" id="PF02903">
    <property type="entry name" value="Alpha-amylase_N"/>
    <property type="match status" value="1"/>
</dbReference>
<dbReference type="SUPFAM" id="SSF51011">
    <property type="entry name" value="Glycosyl hydrolase domain"/>
    <property type="match status" value="1"/>
</dbReference>
<dbReference type="PANTHER" id="PTHR10357">
    <property type="entry name" value="ALPHA-AMYLASE FAMILY MEMBER"/>
    <property type="match status" value="1"/>
</dbReference>
<reference evidence="4 5" key="1">
    <citation type="submission" date="2016-08" db="EMBL/GenBank/DDBJ databases">
        <title>Genome of Bacillus solimangrovi GH2-4.</title>
        <authorList>
            <person name="Lim S."/>
            <person name="Kim B.-C."/>
        </authorList>
    </citation>
    <scope>NUCLEOTIDE SEQUENCE [LARGE SCALE GENOMIC DNA]</scope>
    <source>
        <strain evidence="4 5">GH2-4</strain>
    </source>
</reference>
<dbReference type="InterPro" id="IPR045857">
    <property type="entry name" value="O16G_dom_2"/>
</dbReference>
<dbReference type="CDD" id="cd11338">
    <property type="entry name" value="AmyAc_CMD"/>
    <property type="match status" value="1"/>
</dbReference>
<proteinExistence type="predicted"/>
<dbReference type="AlphaFoldDB" id="A0A1E5LC32"/>
<dbReference type="InterPro" id="IPR017853">
    <property type="entry name" value="GH"/>
</dbReference>
<dbReference type="OrthoDB" id="9805159at2"/>
<dbReference type="SMART" id="SM00642">
    <property type="entry name" value="Aamy"/>
    <property type="match status" value="1"/>
</dbReference>
<evidence type="ECO:0000313" key="5">
    <source>
        <dbReference type="Proteomes" id="UP000095209"/>
    </source>
</evidence>
<dbReference type="InterPro" id="IPR006047">
    <property type="entry name" value="GH13_cat_dom"/>
</dbReference>
<sequence length="581" mass="68204">MDKAAIYHRTDVPYLYGIDQQTIEIKLRSKKGDLTDVTLVYGDPYDWHEGQWQNTRKKMNIIGSDQLFDYWVCKVKPTFKRLRYVFEVCCETEQWTYTEKGFYQVTTYDDTSYYFAHPYLHQTEQFHAPSWVKDTIWYQIFPERFANGDSTINPPNTENWGSQKPTFDNFFGGDLQGIINHIDYLEKLGITGIYLTPIFLSPSNHKYNTTNYREIDPHFGDKEILKALITMCHERGIRIILDAVFNHCGKDFPLFIDVKKHGSTSPYYHWFHTHQSGYETFAFEDSMPKFNTTHPDVKKYLIDIACAWTKEFQIDGWRLDVANEVDHSFWREFRVRIKEINPEAYIVGEVWHDALPWLRGDQFDSVMNYPLSMLLIHYFGQDKIDAQNFQGSITSLLQMYPPYVNDVLMNIISSHDTQRVLNVCNGELEKVKLMYLFFLSYPGSPCIYYGEEIGMSGGADPDCRACMVWDESKQNLDMYNFIQKCTFFRHTLKPFGSAGKFQFIPYNHIQNTIVYEKITDDEKLLFFINSANEPVEITVPMSTHYNTIQNIWTNEDACHLIQGNQLTVKVNALDFIVLHFQ</sequence>
<name>A0A1E5LC32_9BACI</name>
<evidence type="ECO:0000313" key="4">
    <source>
        <dbReference type="EMBL" id="OEH91658.1"/>
    </source>
</evidence>
<organism evidence="4 5">
    <name type="scientific">Bacillus solimangrovi</name>
    <dbReference type="NCBI Taxonomy" id="1305675"/>
    <lineage>
        <taxon>Bacteria</taxon>
        <taxon>Bacillati</taxon>
        <taxon>Bacillota</taxon>
        <taxon>Bacilli</taxon>
        <taxon>Bacillales</taxon>
        <taxon>Bacillaceae</taxon>
        <taxon>Bacillus</taxon>
    </lineage>
</organism>
<dbReference type="Gene3D" id="2.60.40.10">
    <property type="entry name" value="Immunoglobulins"/>
    <property type="match status" value="1"/>
</dbReference>
<dbReference type="InterPro" id="IPR014756">
    <property type="entry name" value="Ig_E-set"/>
</dbReference>
<dbReference type="GO" id="GO:0005975">
    <property type="term" value="P:carbohydrate metabolic process"/>
    <property type="evidence" value="ECO:0007669"/>
    <property type="project" value="InterPro"/>
</dbReference>
<comment type="caution">
    <text evidence="4">The sequence shown here is derived from an EMBL/GenBank/DDBJ whole genome shotgun (WGS) entry which is preliminary data.</text>
</comment>
<dbReference type="RefSeq" id="WP_069718395.1">
    <property type="nucleotide sequence ID" value="NZ_MJEH01000055.1"/>
</dbReference>
<evidence type="ECO:0000256" key="2">
    <source>
        <dbReference type="ARBA" id="ARBA00023295"/>
    </source>
</evidence>
<dbReference type="GO" id="GO:0004553">
    <property type="term" value="F:hydrolase activity, hydrolyzing O-glycosyl compounds"/>
    <property type="evidence" value="ECO:0007669"/>
    <property type="project" value="InterPro"/>
</dbReference>
<dbReference type="Gene3D" id="3.20.20.80">
    <property type="entry name" value="Glycosidases"/>
    <property type="match status" value="1"/>
</dbReference>
<dbReference type="Gene3D" id="3.90.400.10">
    <property type="entry name" value="Oligo-1,6-glucosidase, Domain 2"/>
    <property type="match status" value="1"/>
</dbReference>
<dbReference type="EMBL" id="MJEH01000055">
    <property type="protein sequence ID" value="OEH91658.1"/>
    <property type="molecule type" value="Genomic_DNA"/>
</dbReference>
<evidence type="ECO:0000256" key="1">
    <source>
        <dbReference type="ARBA" id="ARBA00022801"/>
    </source>
</evidence>
<accession>A0A1E5LC32</accession>
<dbReference type="Proteomes" id="UP000095209">
    <property type="component" value="Unassembled WGS sequence"/>
</dbReference>
<dbReference type="SUPFAM" id="SSF51445">
    <property type="entry name" value="(Trans)glycosidases"/>
    <property type="match status" value="1"/>
</dbReference>
<dbReference type="Pfam" id="PF00128">
    <property type="entry name" value="Alpha-amylase"/>
    <property type="match status" value="2"/>
</dbReference>
<dbReference type="Gene3D" id="2.60.40.1180">
    <property type="entry name" value="Golgi alpha-mannosidase II"/>
    <property type="match status" value="1"/>
</dbReference>
<dbReference type="STRING" id="1305675.BFG57_04610"/>
<dbReference type="InterPro" id="IPR013780">
    <property type="entry name" value="Glyco_hydro_b"/>
</dbReference>
<keyword evidence="5" id="KW-1185">Reference proteome</keyword>
<feature type="domain" description="Glycosyl hydrolase family 13 catalytic" evidence="3">
    <location>
        <begin position="139"/>
        <end position="489"/>
    </location>
</feature>
<keyword evidence="2 4" id="KW-0326">Glycosidase</keyword>
<keyword evidence="1" id="KW-0378">Hydrolase</keyword>
<dbReference type="PANTHER" id="PTHR10357:SF210">
    <property type="entry name" value="MALTODEXTRIN GLUCOSIDASE"/>
    <property type="match status" value="1"/>
</dbReference>
<protein>
    <submittedName>
        <fullName evidence="4">Alpha-glycosidase</fullName>
    </submittedName>
</protein>
<dbReference type="CDD" id="cd02857">
    <property type="entry name" value="E_set_CDase_PDE_N"/>
    <property type="match status" value="1"/>
</dbReference>
<dbReference type="SUPFAM" id="SSF81296">
    <property type="entry name" value="E set domains"/>
    <property type="match status" value="1"/>
</dbReference>